<evidence type="ECO:0000313" key="2">
    <source>
        <dbReference type="EMBL" id="WKN38355.1"/>
    </source>
</evidence>
<feature type="transmembrane region" description="Helical" evidence="1">
    <location>
        <begin position="97"/>
        <end position="116"/>
    </location>
</feature>
<name>A0AA49GT14_9BACT</name>
<proteinExistence type="predicted"/>
<organism evidence="2">
    <name type="scientific">Roseihalotalea indica</name>
    <dbReference type="NCBI Taxonomy" id="2867963"/>
    <lineage>
        <taxon>Bacteria</taxon>
        <taxon>Pseudomonadati</taxon>
        <taxon>Bacteroidota</taxon>
        <taxon>Cytophagia</taxon>
        <taxon>Cytophagales</taxon>
        <taxon>Catalimonadaceae</taxon>
        <taxon>Roseihalotalea</taxon>
    </lineage>
</organism>
<feature type="transmembrane region" description="Helical" evidence="1">
    <location>
        <begin position="29"/>
        <end position="49"/>
    </location>
</feature>
<feature type="transmembrane region" description="Helical" evidence="1">
    <location>
        <begin position="346"/>
        <end position="364"/>
    </location>
</feature>
<feature type="transmembrane region" description="Helical" evidence="1">
    <location>
        <begin position="277"/>
        <end position="295"/>
    </location>
</feature>
<gene>
    <name evidence="2" type="ORF">K4G66_06535</name>
</gene>
<feature type="transmembrane region" description="Helical" evidence="1">
    <location>
        <begin position="236"/>
        <end position="257"/>
    </location>
</feature>
<feature type="transmembrane region" description="Helical" evidence="1">
    <location>
        <begin position="307"/>
        <end position="326"/>
    </location>
</feature>
<dbReference type="AlphaFoldDB" id="A0AA49GT14"/>
<accession>A0AA49GT14</accession>
<feature type="transmembrane region" description="Helical" evidence="1">
    <location>
        <begin position="61"/>
        <end position="91"/>
    </location>
</feature>
<feature type="transmembrane region" description="Helical" evidence="1">
    <location>
        <begin position="177"/>
        <end position="196"/>
    </location>
</feature>
<dbReference type="Pfam" id="PF13687">
    <property type="entry name" value="DUF4153"/>
    <property type="match status" value="1"/>
</dbReference>
<keyword evidence="1" id="KW-1133">Transmembrane helix</keyword>
<reference evidence="2" key="2">
    <citation type="journal article" date="2024" name="Antonie Van Leeuwenhoek">
        <title>Roseihalotalea indica gen. nov., sp. nov., a halophilic Bacteroidetes from mesopelagic Southwest Indian Ocean with higher carbohydrate metabolic potential.</title>
        <authorList>
            <person name="Chen B."/>
            <person name="Zhang M."/>
            <person name="Lin D."/>
            <person name="Ye J."/>
            <person name="Tang K."/>
        </authorList>
    </citation>
    <scope>NUCLEOTIDE SEQUENCE</scope>
    <source>
        <strain evidence="2">TK19036</strain>
    </source>
</reference>
<feature type="transmembrane region" description="Helical" evidence="1">
    <location>
        <begin position="376"/>
        <end position="393"/>
    </location>
</feature>
<reference evidence="2" key="1">
    <citation type="journal article" date="2023" name="Comput. Struct. Biotechnol. J.">
        <title>Discovery of a novel marine Bacteroidetes with a rich repertoire of carbohydrate-active enzymes.</title>
        <authorList>
            <person name="Chen B."/>
            <person name="Liu G."/>
            <person name="Chen Q."/>
            <person name="Wang H."/>
            <person name="Liu L."/>
            <person name="Tang K."/>
        </authorList>
    </citation>
    <scope>NUCLEOTIDE SEQUENCE</scope>
    <source>
        <strain evidence="2">TK19036</strain>
    </source>
</reference>
<evidence type="ECO:0000256" key="1">
    <source>
        <dbReference type="SAM" id="Phobius"/>
    </source>
</evidence>
<protein>
    <submittedName>
        <fullName evidence="2">DUF4173 domain-containing protein</fullName>
    </submittedName>
</protein>
<dbReference type="InterPro" id="IPR025291">
    <property type="entry name" value="DUF4153"/>
</dbReference>
<feature type="transmembrane region" description="Helical" evidence="1">
    <location>
        <begin position="137"/>
        <end position="157"/>
    </location>
</feature>
<sequence length="478" mass="54253">MRKRKIKIGLWAGASLMSSFLFYQQAAGINFLVFNLLVVSIAVGLYPALRQSRQGKLMVVGCLLTAVGVVWHHTWLAILLNWVSFVALAGFCVFPRTSLAVALPNGLYAALISFWKGKWWSVQPEHETRTGLSMARVLSWIIPVMVTSLFLLLYISANPAFAALVQQTGGEIISPGRLIFTLGIAYGLLAFFYPSGMSGLIEADQRISDTLTRQRVLYKRERSISMIGLKYEYRTGWLLFALLNGLLFLFNGIDLYYLTSGRLPESVTYSEYVHQGVTALIISIVLAIGIVMYFFRGNLNFYHRNAQLRMAAYGWIVQNGLLVLTTAYKNSLYIDAYGLTQKRVGVYVYLLLALAGLASTYVKVGQIKSTMFLVRCNLWVWYLVLGGMTLINWPRLITQYNLAHFPAQHIDFYYLSRLSDNNLDLLATAIQQPKYQLARGNKSYIVNKISQFKKTKRQQDWRSWNYAEAQVLNRLAHE</sequence>
<keyword evidence="1" id="KW-0812">Transmembrane</keyword>
<keyword evidence="1" id="KW-0472">Membrane</keyword>
<dbReference type="EMBL" id="CP120682">
    <property type="protein sequence ID" value="WKN38355.1"/>
    <property type="molecule type" value="Genomic_DNA"/>
</dbReference>